<proteinExistence type="predicted"/>
<reference evidence="2" key="1">
    <citation type="submission" date="2018-11" db="EMBL/GenBank/DDBJ databases">
        <authorList>
            <consortium name="Genoscope - CEA"/>
            <person name="William W."/>
        </authorList>
    </citation>
    <scope>NUCLEOTIDE SEQUENCE</scope>
</reference>
<dbReference type="Gene3D" id="1.10.8.10">
    <property type="entry name" value="DNA helicase RuvA subunit, C-terminal domain"/>
    <property type="match status" value="2"/>
</dbReference>
<feature type="region of interest" description="Disordered" evidence="1">
    <location>
        <begin position="110"/>
        <end position="138"/>
    </location>
</feature>
<dbReference type="EMBL" id="LR031873">
    <property type="protein sequence ID" value="VDD06812.1"/>
    <property type="molecule type" value="Genomic_DNA"/>
</dbReference>
<dbReference type="GO" id="GO:0043130">
    <property type="term" value="F:ubiquitin binding"/>
    <property type="evidence" value="ECO:0007669"/>
    <property type="project" value="TreeGrafter"/>
</dbReference>
<dbReference type="PANTHER" id="PTHR23322:SF71">
    <property type="entry name" value="UBIQUITIN-ASSOCIATED (UBA) PROTEIN-RELATED"/>
    <property type="match status" value="1"/>
</dbReference>
<evidence type="ECO:0008006" key="3">
    <source>
        <dbReference type="Google" id="ProtNLM"/>
    </source>
</evidence>
<evidence type="ECO:0000256" key="1">
    <source>
        <dbReference type="SAM" id="MobiDB-lite"/>
    </source>
</evidence>
<dbReference type="Pfam" id="PF14555">
    <property type="entry name" value="UBA_4"/>
    <property type="match status" value="2"/>
</dbReference>
<protein>
    <recommendedName>
        <fullName evidence="3">UBX domain-containing protein</fullName>
    </recommendedName>
</protein>
<dbReference type="SUPFAM" id="SSF46934">
    <property type="entry name" value="UBA-like"/>
    <property type="match status" value="1"/>
</dbReference>
<feature type="region of interest" description="Disordered" evidence="1">
    <location>
        <begin position="40"/>
        <end position="62"/>
    </location>
</feature>
<dbReference type="InterPro" id="IPR050730">
    <property type="entry name" value="UBX_domain-protein"/>
</dbReference>
<dbReference type="AlphaFoldDB" id="A0A3P6CEB0"/>
<evidence type="ECO:0000313" key="2">
    <source>
        <dbReference type="EMBL" id="VDD06812.1"/>
    </source>
</evidence>
<dbReference type="CDD" id="cd14348">
    <property type="entry name" value="UBA_p47"/>
    <property type="match status" value="1"/>
</dbReference>
<feature type="region of interest" description="Disordered" evidence="1">
    <location>
        <begin position="253"/>
        <end position="280"/>
    </location>
</feature>
<accession>A0A3P6CEB0</accession>
<name>A0A3P6CEB0_BRAOL</name>
<dbReference type="GO" id="GO:0036503">
    <property type="term" value="P:ERAD pathway"/>
    <property type="evidence" value="ECO:0007669"/>
    <property type="project" value="TreeGrafter"/>
</dbReference>
<dbReference type="PANTHER" id="PTHR23322">
    <property type="entry name" value="FAS-ASSOCIATED PROTEIN"/>
    <property type="match status" value="1"/>
</dbReference>
<feature type="compositionally biased region" description="Polar residues" evidence="1">
    <location>
        <begin position="129"/>
        <end position="138"/>
    </location>
</feature>
<dbReference type="GO" id="GO:0005783">
    <property type="term" value="C:endoplasmic reticulum"/>
    <property type="evidence" value="ECO:0007669"/>
    <property type="project" value="TreeGrafter"/>
</dbReference>
<dbReference type="InterPro" id="IPR009060">
    <property type="entry name" value="UBA-like_sf"/>
</dbReference>
<organism evidence="2">
    <name type="scientific">Brassica oleracea</name>
    <name type="common">Wild cabbage</name>
    <dbReference type="NCBI Taxonomy" id="3712"/>
    <lineage>
        <taxon>Eukaryota</taxon>
        <taxon>Viridiplantae</taxon>
        <taxon>Streptophyta</taxon>
        <taxon>Embryophyta</taxon>
        <taxon>Tracheophyta</taxon>
        <taxon>Spermatophyta</taxon>
        <taxon>Magnoliopsida</taxon>
        <taxon>eudicotyledons</taxon>
        <taxon>Gunneridae</taxon>
        <taxon>Pentapetalae</taxon>
        <taxon>rosids</taxon>
        <taxon>malvids</taxon>
        <taxon>Brassicales</taxon>
        <taxon>Brassicaceae</taxon>
        <taxon>Brassiceae</taxon>
        <taxon>Brassica</taxon>
    </lineage>
</organism>
<gene>
    <name evidence="2" type="ORF">BOLC4T23196H</name>
</gene>
<sequence length="387" mass="43331">MADPLRQICDELEVCKEEALFYLEGFRWDLNAAMEACRSKTLPSPAPAQPPSENQRIAAEEQRRNEKIARFIDLSNGSSSVADATKYLSDNNWSLEHAARAFCEHRYDKPEKKPKPVPLSHDGGHTEPQFHSTSTNLRIGSPPWVSTVPFELAQKSINHFHDFVSTASSKAVIDCLNDCKGNVDAAILYFYDVYCKKNETPPESLPDEIKEELFASFSSTTGETRQVAKVYLEQYEWDLGQALDSFFKHSDSKKQTSTLNNRDPPLPTETQKSLEEAGEGDVTVAIPGMVSSQVDGKAVEEGSSTETVPDPIMITISLADTSGASLELPFRSDQTVRDIRNAIDQRYPNHDRGYFLESGDGLRYMDWNVTVYRVTRGDSTTLLQIYP</sequence>